<dbReference type="Proteomes" id="UP000250003">
    <property type="component" value="Chromosome"/>
</dbReference>
<organism evidence="2 3">
    <name type="scientific">Blautia argi</name>
    <dbReference type="NCBI Taxonomy" id="1912897"/>
    <lineage>
        <taxon>Bacteria</taxon>
        <taxon>Bacillati</taxon>
        <taxon>Bacillota</taxon>
        <taxon>Clostridia</taxon>
        <taxon>Lachnospirales</taxon>
        <taxon>Lachnospiraceae</taxon>
        <taxon>Blautia</taxon>
    </lineage>
</organism>
<reference evidence="3" key="1">
    <citation type="submission" date="2018-06" db="EMBL/GenBank/DDBJ databases">
        <title>Description of Blautia argi sp. nov., a new anaerobic isolated from dog feces.</title>
        <authorList>
            <person name="Chang Y.-H."/>
            <person name="Paek J."/>
            <person name="Shin Y."/>
        </authorList>
    </citation>
    <scope>NUCLEOTIDE SEQUENCE [LARGE SCALE GENOMIC DNA]</scope>
    <source>
        <strain evidence="3">KCTC 15426</strain>
    </source>
</reference>
<dbReference type="InterPro" id="IPR014202">
    <property type="entry name" value="Spore_II_R"/>
</dbReference>
<evidence type="ECO:0000256" key="1">
    <source>
        <dbReference type="SAM" id="Phobius"/>
    </source>
</evidence>
<name>A0A2Z4UDQ9_9FIRM</name>
<dbReference type="OrthoDB" id="9793324at2"/>
<evidence type="ECO:0000313" key="2">
    <source>
        <dbReference type="EMBL" id="AWY99172.1"/>
    </source>
</evidence>
<dbReference type="RefSeq" id="WP_111920616.1">
    <property type="nucleotide sequence ID" value="NZ_CAUWHR010000006.1"/>
</dbReference>
<dbReference type="EMBL" id="CP030280">
    <property type="protein sequence ID" value="AWY99172.1"/>
    <property type="molecule type" value="Genomic_DNA"/>
</dbReference>
<dbReference type="KEGG" id="blau:DQQ01_14765"/>
<proteinExistence type="predicted"/>
<dbReference type="AlphaFoldDB" id="A0A2Z4UDQ9"/>
<keyword evidence="1" id="KW-0472">Membrane</keyword>
<sequence>MKEEEKKSFALRAGLTALAALLFCTGIYLIHLKQENREIRQRLDREIQQGIAGEVFRFHVIANSDRQEDQEIKLEVKSEITEYLKELLPGDSDLEKTKEAVLTHLPEIEERAEQVMRKKGFAYQAQAVVEKTWFPEKTYGDCTFPEGEYEALKLKLGKAEGQNWWCMLYPSLCFIDETYGVVTEDKKEELEEVLTKEEFLEILKNPEEKEKVRIGFRWF</sequence>
<keyword evidence="1" id="KW-0812">Transmembrane</keyword>
<keyword evidence="3" id="KW-1185">Reference proteome</keyword>
<protein>
    <submittedName>
        <fullName evidence="2">Stage II sporulation protein R</fullName>
    </submittedName>
</protein>
<dbReference type="Pfam" id="PF09551">
    <property type="entry name" value="Spore_II_R"/>
    <property type="match status" value="1"/>
</dbReference>
<gene>
    <name evidence="2" type="primary">spoIIR</name>
    <name evidence="2" type="ORF">DQQ01_14765</name>
</gene>
<dbReference type="NCBIfam" id="TIGR02837">
    <property type="entry name" value="spore_II_R"/>
    <property type="match status" value="1"/>
</dbReference>
<feature type="transmembrane region" description="Helical" evidence="1">
    <location>
        <begin position="9"/>
        <end position="30"/>
    </location>
</feature>
<keyword evidence="1" id="KW-1133">Transmembrane helix</keyword>
<evidence type="ECO:0000313" key="3">
    <source>
        <dbReference type="Proteomes" id="UP000250003"/>
    </source>
</evidence>
<accession>A0A2Z4UDQ9</accession>